<dbReference type="Pfam" id="PF02527">
    <property type="entry name" value="GidB"/>
    <property type="match status" value="1"/>
</dbReference>
<comment type="caution">
    <text evidence="7">The sequence shown here is derived from an EMBL/GenBank/DDBJ whole genome shotgun (WGS) entry which is preliminary data.</text>
</comment>
<feature type="binding site" evidence="6">
    <location>
        <begin position="131"/>
        <end position="132"/>
    </location>
    <ligand>
        <name>S-adenosyl-L-methionine</name>
        <dbReference type="ChEBI" id="CHEBI:59789"/>
    </ligand>
</feature>
<dbReference type="RefSeq" id="WP_109768351.1">
    <property type="nucleotide sequence ID" value="NZ_QFWV02000004.1"/>
</dbReference>
<feature type="binding site" evidence="6">
    <location>
        <position position="147"/>
    </location>
    <ligand>
        <name>S-adenosyl-L-methionine</name>
        <dbReference type="ChEBI" id="CHEBI:59789"/>
    </ligand>
</feature>
<evidence type="ECO:0000256" key="1">
    <source>
        <dbReference type="ARBA" id="ARBA00022490"/>
    </source>
</evidence>
<proteinExistence type="inferred from homology"/>
<dbReference type="OrthoDB" id="9808773at2"/>
<comment type="caution">
    <text evidence="6">Lacks conserved residue(s) required for the propagation of feature annotation.</text>
</comment>
<dbReference type="GO" id="GO:0005829">
    <property type="term" value="C:cytosol"/>
    <property type="evidence" value="ECO:0007669"/>
    <property type="project" value="TreeGrafter"/>
</dbReference>
<accession>A0A3A8ABR0</accession>
<comment type="catalytic activity">
    <reaction evidence="6">
        <text>guanosine(527) in 16S rRNA + S-adenosyl-L-methionine = N(7)-methylguanosine(527) in 16S rRNA + S-adenosyl-L-homocysteine</text>
        <dbReference type="Rhea" id="RHEA:42732"/>
        <dbReference type="Rhea" id="RHEA-COMP:10209"/>
        <dbReference type="Rhea" id="RHEA-COMP:10210"/>
        <dbReference type="ChEBI" id="CHEBI:57856"/>
        <dbReference type="ChEBI" id="CHEBI:59789"/>
        <dbReference type="ChEBI" id="CHEBI:74269"/>
        <dbReference type="ChEBI" id="CHEBI:74480"/>
        <dbReference type="EC" id="2.1.1.170"/>
    </reaction>
</comment>
<dbReference type="InterPro" id="IPR003682">
    <property type="entry name" value="rRNA_ssu_MeTfrase_G"/>
</dbReference>
<sequence>MSDPDAVRAALSSGHDGVDVSRETLMRMARFADLLDAWSKRINLVAASTGGDFWMRHVADSAQLLRLKPDARHWSDLGSGGGFPGIVIAILLSETEGARVDLIESNRKKAAFLQTVRAACASCARVHPARIEDAVMRLPAPEVITARALAPLADLFSLAEPWLAAGASCLFHKGRGYADEVEESRAHWRFDLVVHDSVAAPDSVILDISQVRRAPNSH</sequence>
<comment type="subcellular location">
    <subcellularLocation>
        <location evidence="6">Cytoplasm</location>
    </subcellularLocation>
</comment>
<evidence type="ECO:0000256" key="3">
    <source>
        <dbReference type="ARBA" id="ARBA00022603"/>
    </source>
</evidence>
<keyword evidence="8" id="KW-1185">Reference proteome</keyword>
<reference evidence="7 8" key="1">
    <citation type="journal article" date="2018" name="Int. J. Syst. Bacteriol.">
        <title>Oceaniradius stylonemae gen. nov., sp. nov., isolated from a red alga, Stylonema cornu-cervi.</title>
        <authorList>
            <person name="Jeong S."/>
        </authorList>
    </citation>
    <scope>NUCLEOTIDE SEQUENCE [LARGE SCALE GENOMIC DNA]</scope>
    <source>
        <strain evidence="7 8">StC1</strain>
    </source>
</reference>
<gene>
    <name evidence="6 7" type="primary">rsmG</name>
    <name evidence="7" type="ORF">DEM25_005620</name>
</gene>
<dbReference type="PANTHER" id="PTHR31760:SF0">
    <property type="entry name" value="S-ADENOSYL-L-METHIONINE-DEPENDENT METHYLTRANSFERASES SUPERFAMILY PROTEIN"/>
    <property type="match status" value="1"/>
</dbReference>
<comment type="function">
    <text evidence="6">Specifically methylates the N7 position of guanine in position 527 of 16S rRNA.</text>
</comment>
<feature type="binding site" evidence="6">
    <location>
        <position position="83"/>
    </location>
    <ligand>
        <name>S-adenosyl-L-methionine</name>
        <dbReference type="ChEBI" id="CHEBI:59789"/>
    </ligand>
</feature>
<evidence type="ECO:0000256" key="4">
    <source>
        <dbReference type="ARBA" id="ARBA00022679"/>
    </source>
</evidence>
<protein>
    <recommendedName>
        <fullName evidence="6">Ribosomal RNA small subunit methyltransferase G</fullName>
        <ecNumber evidence="6">2.1.1.170</ecNumber>
    </recommendedName>
    <alternativeName>
        <fullName evidence="6">16S rRNA 7-methylguanosine methyltransferase</fullName>
        <shortName evidence="6">16S rRNA m7G methyltransferase</shortName>
    </alternativeName>
</protein>
<dbReference type="Proteomes" id="UP000246132">
    <property type="component" value="Unassembled WGS sequence"/>
</dbReference>
<keyword evidence="2 6" id="KW-0698">rRNA processing</keyword>
<dbReference type="HAMAP" id="MF_00074">
    <property type="entry name" value="16SrRNA_methyltr_G"/>
    <property type="match status" value="1"/>
</dbReference>
<feature type="binding site" evidence="6">
    <location>
        <position position="78"/>
    </location>
    <ligand>
        <name>S-adenosyl-L-methionine</name>
        <dbReference type="ChEBI" id="CHEBI:59789"/>
    </ligand>
</feature>
<evidence type="ECO:0000256" key="2">
    <source>
        <dbReference type="ARBA" id="ARBA00022552"/>
    </source>
</evidence>
<dbReference type="InterPro" id="IPR029063">
    <property type="entry name" value="SAM-dependent_MTases_sf"/>
</dbReference>
<dbReference type="AlphaFoldDB" id="A0A3A8ABR0"/>
<dbReference type="GO" id="GO:0070043">
    <property type="term" value="F:rRNA (guanine-N7-)-methyltransferase activity"/>
    <property type="evidence" value="ECO:0007669"/>
    <property type="project" value="UniProtKB-UniRule"/>
</dbReference>
<organism evidence="7 8">
    <name type="scientific">Oceaniradius stylonematis</name>
    <dbReference type="NCBI Taxonomy" id="2184161"/>
    <lineage>
        <taxon>Bacteria</taxon>
        <taxon>Pseudomonadati</taxon>
        <taxon>Pseudomonadota</taxon>
        <taxon>Alphaproteobacteria</taxon>
        <taxon>Hyphomicrobiales</taxon>
        <taxon>Ahrensiaceae</taxon>
        <taxon>Oceaniradius</taxon>
    </lineage>
</organism>
<dbReference type="Gene3D" id="3.40.50.150">
    <property type="entry name" value="Vaccinia Virus protein VP39"/>
    <property type="match status" value="1"/>
</dbReference>
<keyword evidence="1 6" id="KW-0963">Cytoplasm</keyword>
<dbReference type="EMBL" id="QFWV02000004">
    <property type="protein sequence ID" value="RKF07305.1"/>
    <property type="molecule type" value="Genomic_DNA"/>
</dbReference>
<dbReference type="NCBIfam" id="TIGR00138">
    <property type="entry name" value="rsmG_gidB"/>
    <property type="match status" value="1"/>
</dbReference>
<evidence type="ECO:0000256" key="5">
    <source>
        <dbReference type="ARBA" id="ARBA00022691"/>
    </source>
</evidence>
<dbReference type="PANTHER" id="PTHR31760">
    <property type="entry name" value="S-ADENOSYL-L-METHIONINE-DEPENDENT METHYLTRANSFERASES SUPERFAMILY PROTEIN"/>
    <property type="match status" value="1"/>
</dbReference>
<name>A0A3A8ABR0_9HYPH</name>
<dbReference type="EC" id="2.1.1.170" evidence="6"/>
<comment type="similarity">
    <text evidence="6">Belongs to the methyltransferase superfamily. RNA methyltransferase RsmG family.</text>
</comment>
<evidence type="ECO:0000313" key="7">
    <source>
        <dbReference type="EMBL" id="RKF07305.1"/>
    </source>
</evidence>
<evidence type="ECO:0000256" key="6">
    <source>
        <dbReference type="HAMAP-Rule" id="MF_00074"/>
    </source>
</evidence>
<keyword evidence="5 6" id="KW-0949">S-adenosyl-L-methionine</keyword>
<keyword evidence="3 6" id="KW-0489">Methyltransferase</keyword>
<evidence type="ECO:0000313" key="8">
    <source>
        <dbReference type="Proteomes" id="UP000246132"/>
    </source>
</evidence>
<keyword evidence="4 6" id="KW-0808">Transferase</keyword>
<dbReference type="SUPFAM" id="SSF53335">
    <property type="entry name" value="S-adenosyl-L-methionine-dependent methyltransferases"/>
    <property type="match status" value="1"/>
</dbReference>